<dbReference type="RefSeq" id="XP_001317148.1">
    <property type="nucleotide sequence ID" value="XM_001317113.1"/>
</dbReference>
<reference evidence="4" key="1">
    <citation type="submission" date="2006-10" db="EMBL/GenBank/DDBJ databases">
        <authorList>
            <person name="Amadeo P."/>
            <person name="Zhao Q."/>
            <person name="Wortman J."/>
            <person name="Fraser-Liggett C."/>
            <person name="Carlton J."/>
        </authorList>
    </citation>
    <scope>NUCLEOTIDE SEQUENCE</scope>
    <source>
        <strain evidence="4">G3</strain>
    </source>
</reference>
<dbReference type="InterPro" id="IPR020472">
    <property type="entry name" value="WD40_PAC1"/>
</dbReference>
<proteinExistence type="predicted"/>
<dbReference type="SMART" id="SM00320">
    <property type="entry name" value="WD40"/>
    <property type="match status" value="5"/>
</dbReference>
<evidence type="ECO:0000256" key="2">
    <source>
        <dbReference type="ARBA" id="ARBA00022737"/>
    </source>
</evidence>
<dbReference type="Proteomes" id="UP000001542">
    <property type="component" value="Unassembled WGS sequence"/>
</dbReference>
<dbReference type="SUPFAM" id="SSF50978">
    <property type="entry name" value="WD40 repeat-like"/>
    <property type="match status" value="1"/>
</dbReference>
<dbReference type="VEuPathDB" id="TrichDB:TVAGG3_0535020"/>
<evidence type="ECO:0000256" key="3">
    <source>
        <dbReference type="PROSITE-ProRule" id="PRU00221"/>
    </source>
</evidence>
<dbReference type="PANTHER" id="PTHR16266:SF17">
    <property type="entry name" value="BRWD3"/>
    <property type="match status" value="1"/>
</dbReference>
<dbReference type="GO" id="GO:0007010">
    <property type="term" value="P:cytoskeleton organization"/>
    <property type="evidence" value="ECO:0000318"/>
    <property type="project" value="GO_Central"/>
</dbReference>
<dbReference type="InterPro" id="IPR052060">
    <property type="entry name" value="Bromo_WD_repeat"/>
</dbReference>
<dbReference type="VEuPathDB" id="TrichDB:TVAG_016970"/>
<dbReference type="InterPro" id="IPR036322">
    <property type="entry name" value="WD40_repeat_dom_sf"/>
</dbReference>
<dbReference type="PANTHER" id="PTHR16266">
    <property type="entry name" value="WD REPEAT DOMAIN 9"/>
    <property type="match status" value="1"/>
</dbReference>
<dbReference type="KEGG" id="tva:4762790"/>
<reference evidence="4" key="2">
    <citation type="journal article" date="2007" name="Science">
        <title>Draft genome sequence of the sexually transmitted pathogen Trichomonas vaginalis.</title>
        <authorList>
            <person name="Carlton J.M."/>
            <person name="Hirt R.P."/>
            <person name="Silva J.C."/>
            <person name="Delcher A.L."/>
            <person name="Schatz M."/>
            <person name="Zhao Q."/>
            <person name="Wortman J.R."/>
            <person name="Bidwell S.L."/>
            <person name="Alsmark U.C.M."/>
            <person name="Besteiro S."/>
            <person name="Sicheritz-Ponten T."/>
            <person name="Noel C.J."/>
            <person name="Dacks J.B."/>
            <person name="Foster P.G."/>
            <person name="Simillion C."/>
            <person name="Van de Peer Y."/>
            <person name="Miranda-Saavedra D."/>
            <person name="Barton G.J."/>
            <person name="Westrop G.D."/>
            <person name="Mueller S."/>
            <person name="Dessi D."/>
            <person name="Fiori P.L."/>
            <person name="Ren Q."/>
            <person name="Paulsen I."/>
            <person name="Zhang H."/>
            <person name="Bastida-Corcuera F.D."/>
            <person name="Simoes-Barbosa A."/>
            <person name="Brown M.T."/>
            <person name="Hayes R.D."/>
            <person name="Mukherjee M."/>
            <person name="Okumura C.Y."/>
            <person name="Schneider R."/>
            <person name="Smith A.J."/>
            <person name="Vanacova S."/>
            <person name="Villalvazo M."/>
            <person name="Haas B.J."/>
            <person name="Pertea M."/>
            <person name="Feldblyum T.V."/>
            <person name="Utterback T.R."/>
            <person name="Shu C.L."/>
            <person name="Osoegawa K."/>
            <person name="de Jong P.J."/>
            <person name="Hrdy I."/>
            <person name="Horvathova L."/>
            <person name="Zubacova Z."/>
            <person name="Dolezal P."/>
            <person name="Malik S.B."/>
            <person name="Logsdon J.M. Jr."/>
            <person name="Henze K."/>
            <person name="Gupta A."/>
            <person name="Wang C.C."/>
            <person name="Dunne R.L."/>
            <person name="Upcroft J.A."/>
            <person name="Upcroft P."/>
            <person name="White O."/>
            <person name="Salzberg S.L."/>
            <person name="Tang P."/>
            <person name="Chiu C.-H."/>
            <person name="Lee Y.-S."/>
            <person name="Embley T.M."/>
            <person name="Coombs G.H."/>
            <person name="Mottram J.C."/>
            <person name="Tachezy J."/>
            <person name="Fraser-Liggett C.M."/>
            <person name="Johnson P.J."/>
        </authorList>
    </citation>
    <scope>NUCLEOTIDE SEQUENCE [LARGE SCALE GENOMIC DNA]</scope>
    <source>
        <strain evidence="4">G3</strain>
    </source>
</reference>
<dbReference type="GO" id="GO:0005634">
    <property type="term" value="C:nucleus"/>
    <property type="evidence" value="ECO:0000318"/>
    <property type="project" value="GO_Central"/>
</dbReference>
<evidence type="ECO:0000256" key="1">
    <source>
        <dbReference type="ARBA" id="ARBA00022574"/>
    </source>
</evidence>
<dbReference type="OrthoDB" id="10265743at2759"/>
<dbReference type="GO" id="GO:0006357">
    <property type="term" value="P:regulation of transcription by RNA polymerase II"/>
    <property type="evidence" value="ECO:0000318"/>
    <property type="project" value="GO_Central"/>
</dbReference>
<dbReference type="EMBL" id="DS113462">
    <property type="protein sequence ID" value="EAY04925.1"/>
    <property type="molecule type" value="Genomic_DNA"/>
</dbReference>
<dbReference type="InParanoid" id="A2ER35"/>
<evidence type="ECO:0000313" key="4">
    <source>
        <dbReference type="EMBL" id="EAY04925.1"/>
    </source>
</evidence>
<organism evidence="4 5">
    <name type="scientific">Trichomonas vaginalis (strain ATCC PRA-98 / G3)</name>
    <dbReference type="NCBI Taxonomy" id="412133"/>
    <lineage>
        <taxon>Eukaryota</taxon>
        <taxon>Metamonada</taxon>
        <taxon>Parabasalia</taxon>
        <taxon>Trichomonadida</taxon>
        <taxon>Trichomonadidae</taxon>
        <taxon>Trichomonas</taxon>
    </lineage>
</organism>
<protein>
    <submittedName>
        <fullName evidence="4">Uncharacterized protein</fullName>
    </submittedName>
</protein>
<sequence>MEEKSLRRELCILLCHHLRTKMPDIYQKICEYCKENSLLPVGCSSIEEALNTRYSSFAEDQFVAFIRSLRPDDDFPSIFRRIMPFQKNIETINIHDIKPYSRTFMHLDAIYCMCTDPASRILCTGSDDKLIKVWSLPDLRPIQVFKGHENVITNININPLSTMLVSSSQDKTLRIWSLKTGRCIAVLGGFTTDVIHYCCFSPVGSMIAAGCEDGTVHLWTTADAVQGKPSSHVFKSRTKGAVRWISFSPGGEFIVYSSEPNCVAIIPLKTLNEVILPPDHTSVCDFVGFSNHLYSNHGELGPRLITVSNEDGGCNSWLLENLQWKKQHAFKNVGTVGRRASKITCTALNCDENVLIIARTTGVYIYHLMTGEMLGDIMDCAAARECSAISPHPTIPSIIFIANRTGEVAVINAYTCRIVCQTSLPTDYSFIDACWSHDGKWIFATDILGSVTTFTINGVGLTKENFERDIYESLEPSKDGTRQFMDRNGILLQKQPDCIDIRNLDLQLQMLQGPVIQSCAAELHIVQRIVSGERVPAAVTDAPAAVAAPPQHIRSSIELPFNPCGPNPIPPPATTTDITADDDNQELKVEIQSDTEDWIFDLEKDKDNSYLVQGPVYSRTLPENEKWPAWAKILAVDDNIYVPHHMDEVMFIREAYDGDSVITESTRAFITAMEVTGEKDTAKVTLSFPSNKEYKLELVVKYPNPNTLVPLSRYRYATTELIASLVVGQTISYFKHIDWFDFQVVEATIEQVNRESPYNGIEITEKVTCEKVTISPWEVLYIDNRLISYPDTPETTKAKQLQLMTSIEAIKSDESYKAFLKAAQMPAFKDLAIPMSMEFYFERLSSCFYRNVHGLLYDTKLLFEVTEKCLAGEDNLKDKAKKVLMIMQKVMDIHKKTNTD</sequence>
<dbReference type="eggNOG" id="KOG0644">
    <property type="taxonomic scope" value="Eukaryota"/>
</dbReference>
<evidence type="ECO:0000313" key="5">
    <source>
        <dbReference type="Proteomes" id="UP000001542"/>
    </source>
</evidence>
<dbReference type="Gene3D" id="2.130.10.10">
    <property type="entry name" value="YVTN repeat-like/Quinoprotein amine dehydrogenase"/>
    <property type="match status" value="2"/>
</dbReference>
<dbReference type="Pfam" id="PF00400">
    <property type="entry name" value="WD40"/>
    <property type="match status" value="3"/>
</dbReference>
<dbReference type="InterPro" id="IPR015943">
    <property type="entry name" value="WD40/YVTN_repeat-like_dom_sf"/>
</dbReference>
<gene>
    <name evidence="4" type="ORF">TVAG_016970</name>
</gene>
<dbReference type="AlphaFoldDB" id="A2ER35"/>
<feature type="repeat" description="WD" evidence="3">
    <location>
        <begin position="145"/>
        <end position="186"/>
    </location>
</feature>
<dbReference type="InterPro" id="IPR001680">
    <property type="entry name" value="WD40_rpt"/>
</dbReference>
<dbReference type="STRING" id="5722.A2ER35"/>
<dbReference type="PROSITE" id="PS50082">
    <property type="entry name" value="WD_REPEATS_2"/>
    <property type="match status" value="2"/>
</dbReference>
<keyword evidence="1 3" id="KW-0853">WD repeat</keyword>
<name>A2ER35_TRIV3</name>
<dbReference type="SMR" id="A2ER35"/>
<dbReference type="FunFam" id="2.130.10.10:FF:002331">
    <property type="entry name" value="Uncharacterized protein"/>
    <property type="match status" value="1"/>
</dbReference>
<dbReference type="PROSITE" id="PS50294">
    <property type="entry name" value="WD_REPEATS_REGION"/>
    <property type="match status" value="2"/>
</dbReference>
<dbReference type="GO" id="GO:0008360">
    <property type="term" value="P:regulation of cell shape"/>
    <property type="evidence" value="ECO:0000318"/>
    <property type="project" value="GO_Central"/>
</dbReference>
<feature type="repeat" description="WD" evidence="3">
    <location>
        <begin position="103"/>
        <end position="144"/>
    </location>
</feature>
<keyword evidence="5" id="KW-1185">Reference proteome</keyword>
<dbReference type="PRINTS" id="PR00320">
    <property type="entry name" value="GPROTEINBRPT"/>
</dbReference>
<keyword evidence="2" id="KW-0677">Repeat</keyword>
<accession>A2ER35</accession>